<evidence type="ECO:0000256" key="1">
    <source>
        <dbReference type="ARBA" id="ARBA00006545"/>
    </source>
</evidence>
<dbReference type="PANTHER" id="PTHR16166:SF93">
    <property type="entry name" value="INTERMEMBRANE LIPID TRANSFER PROTEIN VPS13"/>
    <property type="match status" value="1"/>
</dbReference>
<dbReference type="InterPro" id="IPR037197">
    <property type="entry name" value="WWE_dom_sf"/>
</dbReference>
<dbReference type="PANTHER" id="PTHR16166">
    <property type="entry name" value="VACUOLAR PROTEIN SORTING-ASSOCIATED PROTEIN VPS13"/>
    <property type="match status" value="1"/>
</dbReference>
<feature type="domain" description="WWE" evidence="2">
    <location>
        <begin position="46"/>
        <end position="107"/>
    </location>
</feature>
<comment type="caution">
    <text evidence="3">The sequence shown here is derived from an EMBL/GenBank/DDBJ whole genome shotgun (WGS) entry which is preliminary data.</text>
</comment>
<evidence type="ECO:0000259" key="2">
    <source>
        <dbReference type="Pfam" id="PF02825"/>
    </source>
</evidence>
<dbReference type="EMBL" id="JBGFUD010016797">
    <property type="protein sequence ID" value="MFH4984340.1"/>
    <property type="molecule type" value="Genomic_DNA"/>
</dbReference>
<name>A0ABD6EY08_9BILA</name>
<protein>
    <recommendedName>
        <fullName evidence="2">WWE domain-containing protein</fullName>
    </recommendedName>
</protein>
<evidence type="ECO:0000313" key="4">
    <source>
        <dbReference type="Proteomes" id="UP001608902"/>
    </source>
</evidence>
<dbReference type="InterPro" id="IPR004170">
    <property type="entry name" value="WWE_dom"/>
</dbReference>
<gene>
    <name evidence="3" type="ORF">AB6A40_011049</name>
</gene>
<dbReference type="InterPro" id="IPR026847">
    <property type="entry name" value="VPS13"/>
</dbReference>
<dbReference type="Pfam" id="PF02825">
    <property type="entry name" value="WWE"/>
    <property type="match status" value="1"/>
</dbReference>
<sequence>MAHEAYEIERINQQCEISLKGLGLSLVDNYKTEEILYLGIASSSIIWEYESRNRYRLFTAKQIEAIEAAYQQWLVDHKEGWVIIEKIGINFETMQMKKKRTEMEIRRQYQTGLWMQYRQSPHSTQVHLKLNHLQVDNQLSSCVFPFVLCVVPPPKSVVQDNGNYYGMKSYFST</sequence>
<dbReference type="Proteomes" id="UP001608902">
    <property type="component" value="Unassembled WGS sequence"/>
</dbReference>
<comment type="similarity">
    <text evidence="1">Belongs to the VPS13 family.</text>
</comment>
<evidence type="ECO:0000313" key="3">
    <source>
        <dbReference type="EMBL" id="MFH4984340.1"/>
    </source>
</evidence>
<dbReference type="AlphaFoldDB" id="A0ABD6EY08"/>
<proteinExistence type="inferred from homology"/>
<organism evidence="3 4">
    <name type="scientific">Gnathostoma spinigerum</name>
    <dbReference type="NCBI Taxonomy" id="75299"/>
    <lineage>
        <taxon>Eukaryota</taxon>
        <taxon>Metazoa</taxon>
        <taxon>Ecdysozoa</taxon>
        <taxon>Nematoda</taxon>
        <taxon>Chromadorea</taxon>
        <taxon>Rhabditida</taxon>
        <taxon>Spirurina</taxon>
        <taxon>Gnathostomatomorpha</taxon>
        <taxon>Gnathostomatoidea</taxon>
        <taxon>Gnathostomatidae</taxon>
        <taxon>Gnathostoma</taxon>
    </lineage>
</organism>
<keyword evidence="4" id="KW-1185">Reference proteome</keyword>
<reference evidence="3 4" key="1">
    <citation type="submission" date="2024-08" db="EMBL/GenBank/DDBJ databases">
        <title>Gnathostoma spinigerum genome.</title>
        <authorList>
            <person name="Gonzalez-Bertolin B."/>
            <person name="Monzon S."/>
            <person name="Zaballos A."/>
            <person name="Jimenez P."/>
            <person name="Dekumyoy P."/>
            <person name="Varona S."/>
            <person name="Cuesta I."/>
            <person name="Sumanam S."/>
            <person name="Adisakwattana P."/>
            <person name="Gasser R.B."/>
            <person name="Hernandez-Gonzalez A."/>
            <person name="Young N.D."/>
            <person name="Perteguer M.J."/>
        </authorList>
    </citation>
    <scope>NUCLEOTIDE SEQUENCE [LARGE SCALE GENOMIC DNA]</scope>
    <source>
        <strain evidence="3">AL3</strain>
        <tissue evidence="3">Liver</tissue>
    </source>
</reference>
<accession>A0ABD6EY08</accession>
<dbReference type="SUPFAM" id="SSF117839">
    <property type="entry name" value="WWE domain"/>
    <property type="match status" value="1"/>
</dbReference>